<feature type="signal peptide" evidence="17">
    <location>
        <begin position="1"/>
        <end position="15"/>
    </location>
</feature>
<dbReference type="PROSITE" id="PS51914">
    <property type="entry name" value="MRH"/>
    <property type="match status" value="1"/>
</dbReference>
<evidence type="ECO:0000256" key="7">
    <source>
        <dbReference type="ARBA" id="ARBA00022729"/>
    </source>
</evidence>
<comment type="similarity">
    <text evidence="4">Belongs to the ATG27 family.</text>
</comment>
<dbReference type="GO" id="GO:0031966">
    <property type="term" value="C:mitochondrial membrane"/>
    <property type="evidence" value="ECO:0007669"/>
    <property type="project" value="UniProtKB-SubCell"/>
</dbReference>
<feature type="chain" id="PRO_5012588246" description="Autophagy-related protein 27" evidence="17">
    <location>
        <begin position="16"/>
        <end position="272"/>
    </location>
</feature>
<dbReference type="GO" id="GO:0006914">
    <property type="term" value="P:autophagy"/>
    <property type="evidence" value="ECO:0007669"/>
    <property type="project" value="UniProtKB-KW"/>
</dbReference>
<dbReference type="InterPro" id="IPR018939">
    <property type="entry name" value="Autophagy-rel_prot_27"/>
</dbReference>
<dbReference type="Proteomes" id="UP000094565">
    <property type="component" value="Chromosome 2"/>
</dbReference>
<dbReference type="Gene3D" id="2.70.130.10">
    <property type="entry name" value="Mannose-6-phosphate receptor binding domain"/>
    <property type="match status" value="1"/>
</dbReference>
<reference evidence="19 20" key="1">
    <citation type="submission" date="2016-02" db="EMBL/GenBank/DDBJ databases">
        <title>Comparative genomic and transcriptomic foundation for Pichia pastoris.</title>
        <authorList>
            <person name="Love K.R."/>
            <person name="Shah K.A."/>
            <person name="Whittaker C.A."/>
            <person name="Wu J."/>
            <person name="Bartlett M.C."/>
            <person name="Ma D."/>
            <person name="Leeson R.L."/>
            <person name="Priest M."/>
            <person name="Young S.K."/>
            <person name="Love J.C."/>
        </authorList>
    </citation>
    <scope>NUCLEOTIDE SEQUENCE [LARGE SCALE GENOMIC DNA]</scope>
    <source>
        <strain evidence="19 20">ATCC 28485</strain>
    </source>
</reference>
<dbReference type="Pfam" id="PF09451">
    <property type="entry name" value="ATG27"/>
    <property type="match status" value="1"/>
</dbReference>
<feature type="compositionally biased region" description="Basic and acidic residues" evidence="15">
    <location>
        <begin position="172"/>
        <end position="194"/>
    </location>
</feature>
<evidence type="ECO:0000256" key="2">
    <source>
        <dbReference type="ARBA" id="ARBA00004358"/>
    </source>
</evidence>
<sequence length="272" mass="30263">MNYLRLILFIATVCAIDISNKHLKPYDLDKIVGLHEVTTELETPPSITKSVWYLNIYDSQDKDGKDKMDVENCPEDSQICGITEVLLNGKDPVVSEVVAFSRNLKPSIEANDNNVTVQLTGAYWGKQSISADIVFECSKDGDYDKELLELVGWNRQQLELRIKSKAACTSDNKGKKDDKHKDKDNDKDGKHDPDSDGSWGWFTWFFILGVIGFAAYIIGTAWLNVSSRGSSNEAFSEFFDAVVEVLSRIPGFLKELAGKIFGGSNRGGYSAV</sequence>
<dbReference type="GO" id="GO:0000139">
    <property type="term" value="C:Golgi membrane"/>
    <property type="evidence" value="ECO:0007669"/>
    <property type="project" value="UniProtKB-SubCell"/>
</dbReference>
<evidence type="ECO:0000313" key="19">
    <source>
        <dbReference type="EMBL" id="ANZ75892.1"/>
    </source>
</evidence>
<feature type="region of interest" description="Disordered" evidence="15">
    <location>
        <begin position="169"/>
        <end position="194"/>
    </location>
</feature>
<keyword evidence="6 16" id="KW-0812">Transmembrane</keyword>
<evidence type="ECO:0000256" key="17">
    <source>
        <dbReference type="SAM" id="SignalP"/>
    </source>
</evidence>
<evidence type="ECO:0000256" key="1">
    <source>
        <dbReference type="ARBA" id="ARBA00004304"/>
    </source>
</evidence>
<evidence type="ECO:0000256" key="10">
    <source>
        <dbReference type="ARBA" id="ARBA00023034"/>
    </source>
</evidence>
<keyword evidence="11" id="KW-0496">Mitochondrion</keyword>
<proteinExistence type="inferred from homology"/>
<keyword evidence="14" id="KW-0968">Cytoplasmic vesicle</keyword>
<keyword evidence="9" id="KW-0072">Autophagy</keyword>
<evidence type="ECO:0000313" key="20">
    <source>
        <dbReference type="Proteomes" id="UP000094565"/>
    </source>
</evidence>
<evidence type="ECO:0000256" key="14">
    <source>
        <dbReference type="ARBA" id="ARBA00023329"/>
    </source>
</evidence>
<comment type="subcellular location">
    <subcellularLocation>
        <location evidence="2">Cytoplasmic vesicle membrane</location>
        <topology evidence="2">Single-pass type I membrane protein</topology>
    </subcellularLocation>
    <subcellularLocation>
        <location evidence="3">Golgi apparatus membrane</location>
        <topology evidence="3">Single-pass type I membrane protein</topology>
    </subcellularLocation>
    <subcellularLocation>
        <location evidence="1">Mitochondrion membrane</location>
        <topology evidence="1">Single-pass membrane protein</topology>
    </subcellularLocation>
</comment>
<dbReference type="EMBL" id="CP014585">
    <property type="protein sequence ID" value="ANZ75892.1"/>
    <property type="molecule type" value="Genomic_DNA"/>
</dbReference>
<evidence type="ECO:0000259" key="18">
    <source>
        <dbReference type="PROSITE" id="PS51914"/>
    </source>
</evidence>
<dbReference type="InterPro" id="IPR009011">
    <property type="entry name" value="Man6P_isomerase_rcpt-bd_dom_sf"/>
</dbReference>
<evidence type="ECO:0000256" key="8">
    <source>
        <dbReference type="ARBA" id="ARBA00022989"/>
    </source>
</evidence>
<dbReference type="AlphaFoldDB" id="A0A1B2JD46"/>
<protein>
    <recommendedName>
        <fullName evidence="5">Autophagy-related protein 27</fullName>
    </recommendedName>
</protein>
<keyword evidence="10" id="KW-0333">Golgi apparatus</keyword>
<feature type="transmembrane region" description="Helical" evidence="16">
    <location>
        <begin position="201"/>
        <end position="223"/>
    </location>
</feature>
<evidence type="ECO:0000256" key="3">
    <source>
        <dbReference type="ARBA" id="ARBA00004614"/>
    </source>
</evidence>
<dbReference type="InterPro" id="IPR044865">
    <property type="entry name" value="MRH_dom"/>
</dbReference>
<evidence type="ECO:0000256" key="5">
    <source>
        <dbReference type="ARBA" id="ARBA00013776"/>
    </source>
</evidence>
<keyword evidence="7 17" id="KW-0732">Signal</keyword>
<evidence type="ECO:0000256" key="16">
    <source>
        <dbReference type="SAM" id="Phobius"/>
    </source>
</evidence>
<evidence type="ECO:0000256" key="12">
    <source>
        <dbReference type="ARBA" id="ARBA00023136"/>
    </source>
</evidence>
<accession>A0A1B2JD46</accession>
<dbReference type="GO" id="GO:0030659">
    <property type="term" value="C:cytoplasmic vesicle membrane"/>
    <property type="evidence" value="ECO:0007669"/>
    <property type="project" value="UniProtKB-SubCell"/>
</dbReference>
<keyword evidence="8 16" id="KW-1133">Transmembrane helix</keyword>
<evidence type="ECO:0000256" key="11">
    <source>
        <dbReference type="ARBA" id="ARBA00023128"/>
    </source>
</evidence>
<keyword evidence="12 16" id="KW-0472">Membrane</keyword>
<organism evidence="19 20">
    <name type="scientific">Komagataella pastoris</name>
    <name type="common">Yeast</name>
    <name type="synonym">Pichia pastoris</name>
    <dbReference type="NCBI Taxonomy" id="4922"/>
    <lineage>
        <taxon>Eukaryota</taxon>
        <taxon>Fungi</taxon>
        <taxon>Dikarya</taxon>
        <taxon>Ascomycota</taxon>
        <taxon>Saccharomycotina</taxon>
        <taxon>Pichiomycetes</taxon>
        <taxon>Pichiales</taxon>
        <taxon>Pichiaceae</taxon>
        <taxon>Komagataella</taxon>
    </lineage>
</organism>
<evidence type="ECO:0000256" key="6">
    <source>
        <dbReference type="ARBA" id="ARBA00022692"/>
    </source>
</evidence>
<gene>
    <name evidence="19" type="primary">ATG27</name>
    <name evidence="19" type="ORF">ATY40_BA7501982</name>
</gene>
<dbReference type="OrthoDB" id="29460at2759"/>
<keyword evidence="13" id="KW-1015">Disulfide bond</keyword>
<feature type="domain" description="MRH" evidence="18">
    <location>
        <begin position="16"/>
        <end position="170"/>
    </location>
</feature>
<name>A0A1B2JD46_PICPA</name>
<evidence type="ECO:0000256" key="15">
    <source>
        <dbReference type="SAM" id="MobiDB-lite"/>
    </source>
</evidence>
<keyword evidence="20" id="KW-1185">Reference proteome</keyword>
<evidence type="ECO:0000256" key="4">
    <source>
        <dbReference type="ARBA" id="ARBA00005363"/>
    </source>
</evidence>
<evidence type="ECO:0000256" key="13">
    <source>
        <dbReference type="ARBA" id="ARBA00023157"/>
    </source>
</evidence>
<evidence type="ECO:0000256" key="9">
    <source>
        <dbReference type="ARBA" id="ARBA00023006"/>
    </source>
</evidence>